<dbReference type="EMBL" id="QLZR01000002">
    <property type="protein sequence ID" value="RAZ79662.1"/>
    <property type="molecule type" value="Genomic_DNA"/>
</dbReference>
<dbReference type="SUPFAM" id="SSF63817">
    <property type="entry name" value="Sortase"/>
    <property type="match status" value="1"/>
</dbReference>
<dbReference type="GO" id="GO:0016787">
    <property type="term" value="F:hydrolase activity"/>
    <property type="evidence" value="ECO:0007669"/>
    <property type="project" value="UniProtKB-KW"/>
</dbReference>
<dbReference type="Proteomes" id="UP000251002">
    <property type="component" value="Unassembled WGS sequence"/>
</dbReference>
<dbReference type="Pfam" id="PF04203">
    <property type="entry name" value="Sortase"/>
    <property type="match status" value="1"/>
</dbReference>
<accession>A0A365L2P7</accession>
<dbReference type="AlphaFoldDB" id="A0A365L2P7"/>
<proteinExistence type="predicted"/>
<evidence type="ECO:0000313" key="4">
    <source>
        <dbReference type="Proteomes" id="UP000251002"/>
    </source>
</evidence>
<dbReference type="Gene3D" id="2.40.260.10">
    <property type="entry name" value="Sortase"/>
    <property type="match status" value="1"/>
</dbReference>
<sequence>MQMKKLGVLLLLTGFIMIAWNGYSFWQQTQAVATYSTEKVPEPYKDWDRTAYQQELPIAEKDVTDTKKAPAPVPEYNTGDKVGTLNIPLIGQQYEVYWGTGIDTLKQGVGMYDSEWTVTPDQSGHVVLAGHRDTVFRQLGKLQEGDHLYVDYEDKTYDYQIRKIWITDEDDRTVIVNKDKPTLTLITCHPFDFIGSAPDRYIVQAELVSAE</sequence>
<reference evidence="3 4" key="1">
    <citation type="submission" date="2018-06" db="EMBL/GenBank/DDBJ databases">
        <title>The draft genome sequences of strains SCU63 and S1.</title>
        <authorList>
            <person name="Gan L."/>
        </authorList>
    </citation>
    <scope>NUCLEOTIDE SEQUENCE [LARGE SCALE GENOMIC DNA]</scope>
    <source>
        <strain evidence="3 4">SCU63</strain>
    </source>
</reference>
<keyword evidence="1" id="KW-0378">Hydrolase</keyword>
<dbReference type="NCBIfam" id="TIGR01076">
    <property type="entry name" value="sortase_fam"/>
    <property type="match status" value="1"/>
</dbReference>
<name>A0A365L2P7_9BACL</name>
<dbReference type="InterPro" id="IPR053525">
    <property type="entry name" value="Sortase_D"/>
</dbReference>
<feature type="active site" description="Proton donor/acceptor" evidence="2">
    <location>
        <position position="131"/>
    </location>
</feature>
<evidence type="ECO:0000313" key="3">
    <source>
        <dbReference type="EMBL" id="RAZ79662.1"/>
    </source>
</evidence>
<feature type="active site" description="Acyl-thioester intermediate" evidence="2">
    <location>
        <position position="188"/>
    </location>
</feature>
<protein>
    <submittedName>
        <fullName evidence="3">Class D sortase</fullName>
    </submittedName>
</protein>
<organism evidence="3 4">
    <name type="scientific">Planococcus halotolerans</name>
    <dbReference type="NCBI Taxonomy" id="2233542"/>
    <lineage>
        <taxon>Bacteria</taxon>
        <taxon>Bacillati</taxon>
        <taxon>Bacillota</taxon>
        <taxon>Bacilli</taxon>
        <taxon>Bacillales</taxon>
        <taxon>Caryophanaceae</taxon>
        <taxon>Planococcus</taxon>
    </lineage>
</organism>
<evidence type="ECO:0000256" key="1">
    <source>
        <dbReference type="ARBA" id="ARBA00022801"/>
    </source>
</evidence>
<dbReference type="InterPro" id="IPR041999">
    <property type="entry name" value="Sortase_D_1"/>
</dbReference>
<dbReference type="NCBIfam" id="NF033746">
    <property type="entry name" value="class_D_sortase"/>
    <property type="match status" value="1"/>
</dbReference>
<keyword evidence="4" id="KW-1185">Reference proteome</keyword>
<evidence type="ECO:0000256" key="2">
    <source>
        <dbReference type="PIRSR" id="PIRSR605754-1"/>
    </source>
</evidence>
<dbReference type="InterPro" id="IPR005754">
    <property type="entry name" value="Sortase"/>
</dbReference>
<gene>
    <name evidence="3" type="ORF">DP120_08685</name>
</gene>
<dbReference type="CDD" id="cd05828">
    <property type="entry name" value="Sortase_D_1"/>
    <property type="match status" value="1"/>
</dbReference>
<dbReference type="InterPro" id="IPR023365">
    <property type="entry name" value="Sortase_dom-sf"/>
</dbReference>
<comment type="caution">
    <text evidence="3">The sequence shown here is derived from an EMBL/GenBank/DDBJ whole genome shotgun (WGS) entry which is preliminary data.</text>
</comment>